<dbReference type="NCBIfam" id="TIGR02937">
    <property type="entry name" value="sigma70-ECF"/>
    <property type="match status" value="1"/>
</dbReference>
<dbReference type="GO" id="GO:0003677">
    <property type="term" value="F:DNA binding"/>
    <property type="evidence" value="ECO:0007669"/>
    <property type="project" value="InterPro"/>
</dbReference>
<dbReference type="SMART" id="SM00421">
    <property type="entry name" value="HTH_LUXR"/>
    <property type="match status" value="1"/>
</dbReference>
<keyword evidence="4" id="KW-0804">Transcription</keyword>
<reference evidence="6 7" key="1">
    <citation type="submission" date="2020-08" db="EMBL/GenBank/DDBJ databases">
        <title>Genomic Encyclopedia of Type Strains, Phase IV (KMG-V): Genome sequencing to study the core and pangenomes of soil and plant-associated prokaryotes.</title>
        <authorList>
            <person name="Whitman W."/>
        </authorList>
    </citation>
    <scope>NUCLEOTIDE SEQUENCE [LARGE SCALE GENOMIC DNA]</scope>
    <source>
        <strain evidence="6 7">MP601</strain>
    </source>
</reference>
<dbReference type="InterPro" id="IPR039425">
    <property type="entry name" value="RNA_pol_sigma-70-like"/>
</dbReference>
<dbReference type="Pfam" id="PF08281">
    <property type="entry name" value="Sigma70_r4_2"/>
    <property type="match status" value="1"/>
</dbReference>
<dbReference type="InterPro" id="IPR036388">
    <property type="entry name" value="WH-like_DNA-bd_sf"/>
</dbReference>
<dbReference type="RefSeq" id="WP_183585096.1">
    <property type="nucleotide sequence ID" value="NZ_JACHCA010000001.1"/>
</dbReference>
<evidence type="ECO:0000313" key="6">
    <source>
        <dbReference type="EMBL" id="MBB6126133.1"/>
    </source>
</evidence>
<accession>A0A841J555</accession>
<comment type="similarity">
    <text evidence="1">Belongs to the sigma-70 factor family. ECF subfamily.</text>
</comment>
<gene>
    <name evidence="6" type="ORF">HDF22_000234</name>
</gene>
<dbReference type="NCBIfam" id="TIGR02985">
    <property type="entry name" value="Sig70_bacteroi1"/>
    <property type="match status" value="1"/>
</dbReference>
<evidence type="ECO:0000259" key="5">
    <source>
        <dbReference type="SMART" id="SM00421"/>
    </source>
</evidence>
<keyword evidence="3" id="KW-0731">Sigma factor</keyword>
<proteinExistence type="inferred from homology"/>
<dbReference type="GO" id="GO:0006352">
    <property type="term" value="P:DNA-templated transcription initiation"/>
    <property type="evidence" value="ECO:0007669"/>
    <property type="project" value="InterPro"/>
</dbReference>
<dbReference type="PANTHER" id="PTHR43133:SF46">
    <property type="entry name" value="RNA POLYMERASE SIGMA-70 FACTOR ECF SUBFAMILY"/>
    <property type="match status" value="1"/>
</dbReference>
<evidence type="ECO:0000256" key="3">
    <source>
        <dbReference type="ARBA" id="ARBA00023082"/>
    </source>
</evidence>
<comment type="caution">
    <text evidence="6">The sequence shown here is derived from an EMBL/GenBank/DDBJ whole genome shotgun (WGS) entry which is preliminary data.</text>
</comment>
<organism evidence="6 7">
    <name type="scientific">Mucilaginibacter lappiensis</name>
    <dbReference type="NCBI Taxonomy" id="354630"/>
    <lineage>
        <taxon>Bacteria</taxon>
        <taxon>Pseudomonadati</taxon>
        <taxon>Bacteroidota</taxon>
        <taxon>Sphingobacteriia</taxon>
        <taxon>Sphingobacteriales</taxon>
        <taxon>Sphingobacteriaceae</taxon>
        <taxon>Mucilaginibacter</taxon>
    </lineage>
</organism>
<keyword evidence="2" id="KW-0805">Transcription regulation</keyword>
<name>A0A841J555_9SPHI</name>
<dbReference type="PANTHER" id="PTHR43133">
    <property type="entry name" value="RNA POLYMERASE ECF-TYPE SIGMA FACTO"/>
    <property type="match status" value="1"/>
</dbReference>
<dbReference type="InterPro" id="IPR007627">
    <property type="entry name" value="RNA_pol_sigma70_r2"/>
</dbReference>
<dbReference type="InterPro" id="IPR013325">
    <property type="entry name" value="RNA_pol_sigma_r2"/>
</dbReference>
<feature type="domain" description="HTH luxR-type" evidence="5">
    <location>
        <begin position="128"/>
        <end position="187"/>
    </location>
</feature>
<dbReference type="InterPro" id="IPR014327">
    <property type="entry name" value="RNA_pol_sigma70_bacteroid"/>
</dbReference>
<dbReference type="InterPro" id="IPR014284">
    <property type="entry name" value="RNA_pol_sigma-70_dom"/>
</dbReference>
<dbReference type="GO" id="GO:0016987">
    <property type="term" value="F:sigma factor activity"/>
    <property type="evidence" value="ECO:0007669"/>
    <property type="project" value="UniProtKB-KW"/>
</dbReference>
<dbReference type="CDD" id="cd06171">
    <property type="entry name" value="Sigma70_r4"/>
    <property type="match status" value="1"/>
</dbReference>
<dbReference type="Gene3D" id="1.10.10.10">
    <property type="entry name" value="Winged helix-like DNA-binding domain superfamily/Winged helix DNA-binding domain"/>
    <property type="match status" value="1"/>
</dbReference>
<sequence length="193" mass="22983">MYNQLLYKEDIKQLIAGDETVFRLVYGLYSSKIYKLAYRFLKDQELSEEIVQETFITFWLNRDKLDPDVDLWPYLYVITKRLSINSLKQIYKSTDNLKLLIQRTILEHNPTEEHMAAEDLKIFTQKIIDQLPRQQQLVFKLSRNEGLSYKEIADKLQISQHTVRNHMIQALKTLKTHLKSADLIFFLAIIIHH</sequence>
<evidence type="ECO:0000256" key="4">
    <source>
        <dbReference type="ARBA" id="ARBA00023163"/>
    </source>
</evidence>
<dbReference type="EMBL" id="JACHCA010000001">
    <property type="protein sequence ID" value="MBB6126133.1"/>
    <property type="molecule type" value="Genomic_DNA"/>
</dbReference>
<evidence type="ECO:0000256" key="1">
    <source>
        <dbReference type="ARBA" id="ARBA00010641"/>
    </source>
</evidence>
<dbReference type="InterPro" id="IPR013249">
    <property type="entry name" value="RNA_pol_sigma70_r4_t2"/>
</dbReference>
<dbReference type="Gene3D" id="1.10.1740.10">
    <property type="match status" value="1"/>
</dbReference>
<dbReference type="SUPFAM" id="SSF88659">
    <property type="entry name" value="Sigma3 and sigma4 domains of RNA polymerase sigma factors"/>
    <property type="match status" value="1"/>
</dbReference>
<evidence type="ECO:0000313" key="7">
    <source>
        <dbReference type="Proteomes" id="UP000548326"/>
    </source>
</evidence>
<dbReference type="InterPro" id="IPR000792">
    <property type="entry name" value="Tscrpt_reg_LuxR_C"/>
</dbReference>
<dbReference type="SUPFAM" id="SSF88946">
    <property type="entry name" value="Sigma2 domain of RNA polymerase sigma factors"/>
    <property type="match status" value="1"/>
</dbReference>
<dbReference type="AlphaFoldDB" id="A0A841J555"/>
<dbReference type="InterPro" id="IPR013324">
    <property type="entry name" value="RNA_pol_sigma_r3/r4-like"/>
</dbReference>
<protein>
    <submittedName>
        <fullName evidence="6">RNA polymerase sigma-70 factor (ECF subfamily)</fullName>
    </submittedName>
</protein>
<dbReference type="Pfam" id="PF04542">
    <property type="entry name" value="Sigma70_r2"/>
    <property type="match status" value="1"/>
</dbReference>
<dbReference type="Proteomes" id="UP000548326">
    <property type="component" value="Unassembled WGS sequence"/>
</dbReference>
<evidence type="ECO:0000256" key="2">
    <source>
        <dbReference type="ARBA" id="ARBA00023015"/>
    </source>
</evidence>